<name>A0A1I4U247_9FLAO</name>
<sequence length="195" mass="23365">MAKKNKKTIKKNQVEKKEFFSTRISQLISIFCFIIGYLFYKYDEIILFNFKWWYFIILFLLMMSLILLILNIPIIKRKLIESNYWDASILISIYYAILVSIPFYYGLKHIIYDFAKEPIITENCEILEVNSGKYFYTLRIIFKGKEEKIDLNEKLYTELKEINVSKNHAIIKVKPSIFDIYVVDNIHIQSKNIPN</sequence>
<dbReference type="STRING" id="684065.SAMN05421738_10336"/>
<dbReference type="AlphaFoldDB" id="A0A1I4U247"/>
<dbReference type="RefSeq" id="WP_092906550.1">
    <property type="nucleotide sequence ID" value="NZ_FOUZ01000003.1"/>
</dbReference>
<protein>
    <submittedName>
        <fullName evidence="2">Uncharacterized protein</fullName>
    </submittedName>
</protein>
<dbReference type="EMBL" id="FOUZ01000003">
    <property type="protein sequence ID" value="SFM83088.1"/>
    <property type="molecule type" value="Genomic_DNA"/>
</dbReference>
<evidence type="ECO:0000313" key="2">
    <source>
        <dbReference type="EMBL" id="SFM83088.1"/>
    </source>
</evidence>
<keyword evidence="1" id="KW-0812">Transmembrane</keyword>
<evidence type="ECO:0000256" key="1">
    <source>
        <dbReference type="SAM" id="Phobius"/>
    </source>
</evidence>
<evidence type="ECO:0000313" key="3">
    <source>
        <dbReference type="Proteomes" id="UP000199149"/>
    </source>
</evidence>
<feature type="transmembrane region" description="Helical" evidence="1">
    <location>
        <begin position="84"/>
        <end position="105"/>
    </location>
</feature>
<organism evidence="2 3">
    <name type="scientific">Algoriella xinjiangensis</name>
    <dbReference type="NCBI Taxonomy" id="684065"/>
    <lineage>
        <taxon>Bacteria</taxon>
        <taxon>Pseudomonadati</taxon>
        <taxon>Bacteroidota</taxon>
        <taxon>Flavobacteriia</taxon>
        <taxon>Flavobacteriales</taxon>
        <taxon>Weeksellaceae</taxon>
        <taxon>Algoriella</taxon>
    </lineage>
</organism>
<proteinExistence type="predicted"/>
<keyword evidence="1" id="KW-0472">Membrane</keyword>
<keyword evidence="3" id="KW-1185">Reference proteome</keyword>
<dbReference type="OrthoDB" id="1448689at2"/>
<keyword evidence="1" id="KW-1133">Transmembrane helix</keyword>
<feature type="transmembrane region" description="Helical" evidence="1">
    <location>
        <begin position="52"/>
        <end position="72"/>
    </location>
</feature>
<feature type="transmembrane region" description="Helical" evidence="1">
    <location>
        <begin position="20"/>
        <end position="40"/>
    </location>
</feature>
<dbReference type="Proteomes" id="UP000199149">
    <property type="component" value="Unassembled WGS sequence"/>
</dbReference>
<accession>A0A1I4U247</accession>
<reference evidence="3" key="1">
    <citation type="submission" date="2016-10" db="EMBL/GenBank/DDBJ databases">
        <authorList>
            <person name="Varghese N."/>
            <person name="Submissions S."/>
        </authorList>
    </citation>
    <scope>NUCLEOTIDE SEQUENCE [LARGE SCALE GENOMIC DNA]</scope>
    <source>
        <strain evidence="3">XJ109</strain>
    </source>
</reference>
<gene>
    <name evidence="2" type="ORF">SAMN05421738_10336</name>
</gene>